<organism evidence="2 3">
    <name type="scientific">Phytophthora megakarya</name>
    <dbReference type="NCBI Taxonomy" id="4795"/>
    <lineage>
        <taxon>Eukaryota</taxon>
        <taxon>Sar</taxon>
        <taxon>Stramenopiles</taxon>
        <taxon>Oomycota</taxon>
        <taxon>Peronosporomycetes</taxon>
        <taxon>Peronosporales</taxon>
        <taxon>Peronosporaceae</taxon>
        <taxon>Phytophthora</taxon>
    </lineage>
</organism>
<feature type="compositionally biased region" description="Polar residues" evidence="1">
    <location>
        <begin position="278"/>
        <end position="291"/>
    </location>
</feature>
<dbReference type="Proteomes" id="UP000198211">
    <property type="component" value="Unassembled WGS sequence"/>
</dbReference>
<name>A0A225WTW6_9STRA</name>
<comment type="caution">
    <text evidence="2">The sequence shown here is derived from an EMBL/GenBank/DDBJ whole genome shotgun (WGS) entry which is preliminary data.</text>
</comment>
<protein>
    <submittedName>
        <fullName evidence="2">Uncharacterized protein</fullName>
    </submittedName>
</protein>
<evidence type="ECO:0000313" key="3">
    <source>
        <dbReference type="Proteomes" id="UP000198211"/>
    </source>
</evidence>
<accession>A0A225WTW6</accession>
<sequence length="399" mass="45053">MVVALEKLLPAITKYIRVLGQFFLRHAVQSSLTKDKPNDYRLSSTAFIGLMKHVRVFPQLFHRRELENAVRLSCCSSPYTEELNFPEFIEALVRCSCTLRWGELDGDKTASDDTVVVIKFVMLIFAMEGQGSVLKKRNEDVSAVLGFLGQQQKKKQTEKLFRFRKMLADNKRRTRASRTHRLPSVWNQVRFQFSPKISPTRSPTRSDSFDACDSGSRRVSAGPLVIDTQTNQPVDTSPPPKDFAKDQQRDDEPPPRSMELIKNENDLSGSGVREHNISPFSRETPSPTEEKLTTSYNVADCHGSTVAESAKRDNSIEPKKVDASQVNADQLTSKDELKVVGALNCEQEHQETLLQPANIVEPMEMDEFLREILDSIGDVELMLNQPRFTANSYTTHGTS</sequence>
<keyword evidence="3" id="KW-1185">Reference proteome</keyword>
<evidence type="ECO:0000256" key="1">
    <source>
        <dbReference type="SAM" id="MobiDB-lite"/>
    </source>
</evidence>
<evidence type="ECO:0000313" key="2">
    <source>
        <dbReference type="EMBL" id="OWZ21124.1"/>
    </source>
</evidence>
<feature type="compositionally biased region" description="Polar residues" evidence="1">
    <location>
        <begin position="195"/>
        <end position="206"/>
    </location>
</feature>
<dbReference type="OrthoDB" id="168382at2759"/>
<proteinExistence type="predicted"/>
<reference evidence="3" key="1">
    <citation type="submission" date="2017-03" db="EMBL/GenBank/DDBJ databases">
        <title>Phytopthora megakarya and P. palmivora, two closely related causual agents of cacao black pod achieved similar genome size and gene model numbers by different mechanisms.</title>
        <authorList>
            <person name="Ali S."/>
            <person name="Shao J."/>
            <person name="Larry D.J."/>
            <person name="Kronmiller B."/>
            <person name="Shen D."/>
            <person name="Strem M.D."/>
            <person name="Melnick R.L."/>
            <person name="Guiltinan M.J."/>
            <person name="Tyler B.M."/>
            <person name="Meinhardt L.W."/>
            <person name="Bailey B.A."/>
        </authorList>
    </citation>
    <scope>NUCLEOTIDE SEQUENCE [LARGE SCALE GENOMIC DNA]</scope>
    <source>
        <strain evidence="3">zdho120</strain>
    </source>
</reference>
<gene>
    <name evidence="2" type="ORF">PHMEG_0004361</name>
</gene>
<dbReference type="AlphaFoldDB" id="A0A225WTW6"/>
<feature type="compositionally biased region" description="Basic and acidic residues" evidence="1">
    <location>
        <begin position="242"/>
        <end position="265"/>
    </location>
</feature>
<feature type="region of interest" description="Disordered" evidence="1">
    <location>
        <begin position="195"/>
        <end position="291"/>
    </location>
</feature>
<dbReference type="EMBL" id="NBNE01000255">
    <property type="protein sequence ID" value="OWZ21124.1"/>
    <property type="molecule type" value="Genomic_DNA"/>
</dbReference>